<dbReference type="HOGENOM" id="CLU_156577_0_0_5"/>
<feature type="compositionally biased region" description="Basic and acidic residues" evidence="1">
    <location>
        <begin position="75"/>
        <end position="85"/>
    </location>
</feature>
<dbReference type="Proteomes" id="UP000014411">
    <property type="component" value="Unassembled WGS sequence"/>
</dbReference>
<evidence type="ECO:0000313" key="3">
    <source>
        <dbReference type="Proteomes" id="UP000014411"/>
    </source>
</evidence>
<accession>S3HP35</accession>
<gene>
    <name evidence="2" type="ORF">RGCCGE502_00905</name>
</gene>
<proteinExistence type="predicted"/>
<protein>
    <submittedName>
        <fullName evidence="2">Uncharacterized protein</fullName>
    </submittedName>
</protein>
<dbReference type="EMBL" id="AEYE02000002">
    <property type="protein sequence ID" value="EPF00245.1"/>
    <property type="molecule type" value="Genomic_DNA"/>
</dbReference>
<dbReference type="eggNOG" id="ENOG50301BX">
    <property type="taxonomic scope" value="Bacteria"/>
</dbReference>
<reference evidence="2 3" key="1">
    <citation type="journal article" date="2012" name="J. Bacteriol.">
        <title>Genome sequence of Rhizobium grahamii CCGE502, a broad-host-range symbiont with low nodulation competitiveness in Phaseolus vulgaris.</title>
        <authorList>
            <person name="Althabegoiti M.J."/>
            <person name="Lozano L."/>
            <person name="Torres-Tejerizo G."/>
            <person name="Ormeno-Orrillo E."/>
            <person name="Rogel M.A."/>
            <person name="Gonzalez V."/>
            <person name="Martinez-Romero E."/>
        </authorList>
    </citation>
    <scope>NUCLEOTIDE SEQUENCE [LARGE SCALE GENOMIC DNA]</scope>
    <source>
        <strain evidence="2 3">CCGE 502</strain>
    </source>
</reference>
<evidence type="ECO:0000256" key="1">
    <source>
        <dbReference type="SAM" id="MobiDB-lite"/>
    </source>
</evidence>
<name>S3HP35_9HYPH</name>
<feature type="region of interest" description="Disordered" evidence="1">
    <location>
        <begin position="65"/>
        <end position="85"/>
    </location>
</feature>
<organism evidence="2 3">
    <name type="scientific">Rhizobium grahamii CCGE 502</name>
    <dbReference type="NCBI Taxonomy" id="990285"/>
    <lineage>
        <taxon>Bacteria</taxon>
        <taxon>Pseudomonadati</taxon>
        <taxon>Pseudomonadota</taxon>
        <taxon>Alphaproteobacteria</taxon>
        <taxon>Hyphomicrobiales</taxon>
        <taxon>Rhizobiaceae</taxon>
        <taxon>Rhizobium/Agrobacterium group</taxon>
        <taxon>Rhizobium</taxon>
    </lineage>
</organism>
<sequence>MSPSLDARGVRAYIDEGNESGSGKMWFARALLIALAVGATLAPGSSFAADWRRAGEAPVQSDYPFANLPGVKAQPDPKDEEQYNCRTETRPLRRSYNKIFRTGGLPTLVYVCDRDGVESVGTQVPLRGHYQPVR</sequence>
<keyword evidence="3" id="KW-1185">Reference proteome</keyword>
<evidence type="ECO:0000313" key="2">
    <source>
        <dbReference type="EMBL" id="EPF00245.1"/>
    </source>
</evidence>
<comment type="caution">
    <text evidence="2">The sequence shown here is derived from an EMBL/GenBank/DDBJ whole genome shotgun (WGS) entry which is preliminary data.</text>
</comment>
<dbReference type="AlphaFoldDB" id="S3HP35"/>